<dbReference type="AlphaFoldDB" id="A0ABD0KZA0"/>
<name>A0ABD0KZA0_9CAEN</name>
<comment type="similarity">
    <text evidence="1">Belongs to the cornifelin family.</text>
</comment>
<dbReference type="NCBIfam" id="TIGR01571">
    <property type="entry name" value="A_thal_Cys_rich"/>
    <property type="match status" value="1"/>
</dbReference>
<dbReference type="Proteomes" id="UP001519460">
    <property type="component" value="Unassembled WGS sequence"/>
</dbReference>
<sequence length="190" mass="21042">MENSSFENECESRKERVSVYENFHAPDVVIRQPITSQPRIGEPITAKPGDDVGYQTHKTADGSAEMNHGNSGCANSDKIYSVDAEQTSRDWSTDLFFSIRGNPHKKSSKDNAKRAICDCACVPCMMCSIAERLGDPRYLPFVPCTGTAVRFKVRILGGITGSICEDCMVTSFCWPCAVCQMHREMEDIGI</sequence>
<accession>A0ABD0KZA0</accession>
<dbReference type="EMBL" id="JACVVK020000107">
    <property type="protein sequence ID" value="KAK7492087.1"/>
    <property type="molecule type" value="Genomic_DNA"/>
</dbReference>
<comment type="caution">
    <text evidence="2">The sequence shown here is derived from an EMBL/GenBank/DDBJ whole genome shotgun (WGS) entry which is preliminary data.</text>
</comment>
<organism evidence="2 3">
    <name type="scientific">Batillaria attramentaria</name>
    <dbReference type="NCBI Taxonomy" id="370345"/>
    <lineage>
        <taxon>Eukaryota</taxon>
        <taxon>Metazoa</taxon>
        <taxon>Spiralia</taxon>
        <taxon>Lophotrochozoa</taxon>
        <taxon>Mollusca</taxon>
        <taxon>Gastropoda</taxon>
        <taxon>Caenogastropoda</taxon>
        <taxon>Sorbeoconcha</taxon>
        <taxon>Cerithioidea</taxon>
        <taxon>Batillariidae</taxon>
        <taxon>Batillaria</taxon>
    </lineage>
</organism>
<evidence type="ECO:0000313" key="3">
    <source>
        <dbReference type="Proteomes" id="UP001519460"/>
    </source>
</evidence>
<evidence type="ECO:0000256" key="1">
    <source>
        <dbReference type="ARBA" id="ARBA00009024"/>
    </source>
</evidence>
<dbReference type="InterPro" id="IPR006461">
    <property type="entry name" value="PLAC_motif_containing"/>
</dbReference>
<evidence type="ECO:0000313" key="2">
    <source>
        <dbReference type="EMBL" id="KAK7492087.1"/>
    </source>
</evidence>
<protein>
    <submittedName>
        <fullName evidence="2">Uncharacterized protein</fullName>
    </submittedName>
</protein>
<keyword evidence="3" id="KW-1185">Reference proteome</keyword>
<gene>
    <name evidence="2" type="ORF">BaRGS_00016751</name>
</gene>
<proteinExistence type="inferred from homology"/>
<reference evidence="2 3" key="1">
    <citation type="journal article" date="2023" name="Sci. Data">
        <title>Genome assembly of the Korean intertidal mud-creeper Batillaria attramentaria.</title>
        <authorList>
            <person name="Patra A.K."/>
            <person name="Ho P.T."/>
            <person name="Jun S."/>
            <person name="Lee S.J."/>
            <person name="Kim Y."/>
            <person name="Won Y.J."/>
        </authorList>
    </citation>
    <scope>NUCLEOTIDE SEQUENCE [LARGE SCALE GENOMIC DNA]</scope>
    <source>
        <strain evidence="2">Wonlab-2016</strain>
    </source>
</reference>